<accession>A0A8H7XSS7</accession>
<comment type="caution">
    <text evidence="6">The sequence shown here is derived from an EMBL/GenBank/DDBJ whole genome shotgun (WGS) entry which is preliminary data.</text>
</comment>
<sequence>MPNGNAPPVPTAPHLDHERLSKPIHEERPLKVICIGAAASGLLVAYKLQRSFENYELIVYDKNDDIGGTWYENKYPGCSCDVAAHTYTWSFEPNPNWSSVYAGSKEIYEYFKGIAKKYDLEKYCKLSHRVQKAVWNVEKGRWEVEVQNLVDGTIIQDSCDMIINAGGLLNTWKLPDIEGINDFKGPLLHTAHWDTSVDLEGKRVGIIGNGSSAIQVVPAIAPQVDKIINFIRRPTWITPMNVEQHIYTEEERRAFEDPETLLKYRKELETAFSSIWPLFYADSDSQKGIFAAVVTEMKEKLRDEKLRELLIPTWAVGCRRITPGTGYLEALSSDKVEVVFGEVSKITETGCIGGDGVEHPLDVLICATGFDTSNRPQFPVIGIEGKDLNDIWAKESESYWGIATHGFPNYFMVGGPSTPVANGPVLIALEAQIDYALKMIDRWQTENIHHVQPKLEAVREFNEHKNKFMERMVWSQDCRSWYKNNSVTGKVTVIWPGSTLQYLEAMAEPRYEDWDIQYTGNRFAWLGNGYSQTEMDSTADWAYYLRYQDDSPFQSRGKRRKAMTRKKVDKSEMSDVF</sequence>
<dbReference type="Gene3D" id="3.50.50.60">
    <property type="entry name" value="FAD/NAD(P)-binding domain"/>
    <property type="match status" value="2"/>
</dbReference>
<evidence type="ECO:0000256" key="4">
    <source>
        <dbReference type="ARBA" id="ARBA00023002"/>
    </source>
</evidence>
<gene>
    <name evidence="6" type="ORF">JR316_008442</name>
</gene>
<dbReference type="AlphaFoldDB" id="A0A8H7XSS7"/>
<dbReference type="InterPro" id="IPR036188">
    <property type="entry name" value="FAD/NAD-bd_sf"/>
</dbReference>
<evidence type="ECO:0000256" key="1">
    <source>
        <dbReference type="ARBA" id="ARBA00010139"/>
    </source>
</evidence>
<evidence type="ECO:0000313" key="6">
    <source>
        <dbReference type="EMBL" id="KAG5166357.1"/>
    </source>
</evidence>
<name>A0A8H7XSS7_PSICU</name>
<comment type="similarity">
    <text evidence="1">Belongs to the FAD-binding monooxygenase family.</text>
</comment>
<dbReference type="InterPro" id="IPR020946">
    <property type="entry name" value="Flavin_mOase-like"/>
</dbReference>
<proteinExistence type="inferred from homology"/>
<feature type="compositionally biased region" description="Basic residues" evidence="5">
    <location>
        <begin position="556"/>
        <end position="568"/>
    </location>
</feature>
<dbReference type="SUPFAM" id="SSF51905">
    <property type="entry name" value="FAD/NAD(P)-binding domain"/>
    <property type="match status" value="2"/>
</dbReference>
<evidence type="ECO:0000256" key="5">
    <source>
        <dbReference type="SAM" id="MobiDB-lite"/>
    </source>
</evidence>
<dbReference type="PANTHER" id="PTHR42877:SF8">
    <property type="entry name" value="MONOOXYGENASE"/>
    <property type="match status" value="1"/>
</dbReference>
<dbReference type="Pfam" id="PF00743">
    <property type="entry name" value="FMO-like"/>
    <property type="match status" value="1"/>
</dbReference>
<organism evidence="6">
    <name type="scientific">Psilocybe cubensis</name>
    <name type="common">Psychedelic mushroom</name>
    <name type="synonym">Stropharia cubensis</name>
    <dbReference type="NCBI Taxonomy" id="181762"/>
    <lineage>
        <taxon>Eukaryota</taxon>
        <taxon>Fungi</taxon>
        <taxon>Dikarya</taxon>
        <taxon>Basidiomycota</taxon>
        <taxon>Agaricomycotina</taxon>
        <taxon>Agaricomycetes</taxon>
        <taxon>Agaricomycetidae</taxon>
        <taxon>Agaricales</taxon>
        <taxon>Agaricineae</taxon>
        <taxon>Strophariaceae</taxon>
        <taxon>Psilocybe</taxon>
    </lineage>
</organism>
<evidence type="ECO:0000256" key="2">
    <source>
        <dbReference type="ARBA" id="ARBA00022630"/>
    </source>
</evidence>
<reference evidence="6" key="1">
    <citation type="submission" date="2021-02" db="EMBL/GenBank/DDBJ databases">
        <title>Psilocybe cubensis genome.</title>
        <authorList>
            <person name="Mckernan K.J."/>
            <person name="Crawford S."/>
            <person name="Trippe A."/>
            <person name="Kane L.T."/>
            <person name="Mclaughlin S."/>
        </authorList>
    </citation>
    <scope>NUCLEOTIDE SEQUENCE [LARGE SCALE GENOMIC DNA]</scope>
    <source>
        <strain evidence="6">MGC-MH-2018</strain>
    </source>
</reference>
<protein>
    <submittedName>
        <fullName evidence="6">Uncharacterized protein</fullName>
    </submittedName>
</protein>
<dbReference type="InterPro" id="IPR051209">
    <property type="entry name" value="FAD-bind_Monooxygenase_sf"/>
</dbReference>
<dbReference type="PANTHER" id="PTHR42877">
    <property type="entry name" value="L-ORNITHINE N(5)-MONOOXYGENASE-RELATED"/>
    <property type="match status" value="1"/>
</dbReference>
<dbReference type="GO" id="GO:0050660">
    <property type="term" value="F:flavin adenine dinucleotide binding"/>
    <property type="evidence" value="ECO:0007669"/>
    <property type="project" value="InterPro"/>
</dbReference>
<keyword evidence="4" id="KW-0560">Oxidoreductase</keyword>
<dbReference type="GO" id="GO:0050661">
    <property type="term" value="F:NADP binding"/>
    <property type="evidence" value="ECO:0007669"/>
    <property type="project" value="InterPro"/>
</dbReference>
<dbReference type="GO" id="GO:0004499">
    <property type="term" value="F:N,N-dimethylaniline monooxygenase activity"/>
    <property type="evidence" value="ECO:0007669"/>
    <property type="project" value="InterPro"/>
</dbReference>
<keyword evidence="2" id="KW-0285">Flavoprotein</keyword>
<dbReference type="EMBL" id="JAFIQS010000008">
    <property type="protein sequence ID" value="KAG5166357.1"/>
    <property type="molecule type" value="Genomic_DNA"/>
</dbReference>
<evidence type="ECO:0000256" key="3">
    <source>
        <dbReference type="ARBA" id="ARBA00022827"/>
    </source>
</evidence>
<dbReference type="OrthoDB" id="66881at2759"/>
<keyword evidence="3" id="KW-0274">FAD</keyword>
<feature type="region of interest" description="Disordered" evidence="5">
    <location>
        <begin position="553"/>
        <end position="577"/>
    </location>
</feature>